<evidence type="ECO:0000259" key="10">
    <source>
        <dbReference type="Pfam" id="PF19040"/>
    </source>
</evidence>
<comment type="caution">
    <text evidence="11">The sequence shown here is derived from an EMBL/GenBank/DDBJ whole genome shotgun (WGS) entry which is preliminary data.</text>
</comment>
<dbReference type="PANTHER" id="PTHR23028">
    <property type="entry name" value="ACETYLTRANSFERASE"/>
    <property type="match status" value="1"/>
</dbReference>
<dbReference type="Pfam" id="PF01757">
    <property type="entry name" value="Acyl_transf_3"/>
    <property type="match status" value="1"/>
</dbReference>
<dbReference type="SUPFAM" id="SSF52266">
    <property type="entry name" value="SGNH hydrolase"/>
    <property type="match status" value="1"/>
</dbReference>
<dbReference type="AlphaFoldDB" id="A0A437NCI2"/>
<dbReference type="GO" id="GO:0009103">
    <property type="term" value="P:lipopolysaccharide biosynthetic process"/>
    <property type="evidence" value="ECO:0007669"/>
    <property type="project" value="TreeGrafter"/>
</dbReference>
<dbReference type="Proteomes" id="UP000282837">
    <property type="component" value="Unassembled WGS sequence"/>
</dbReference>
<evidence type="ECO:0000256" key="6">
    <source>
        <dbReference type="ARBA" id="ARBA00023136"/>
    </source>
</evidence>
<evidence type="ECO:0000256" key="7">
    <source>
        <dbReference type="ARBA" id="ARBA00023315"/>
    </source>
</evidence>
<dbReference type="InterPro" id="IPR036514">
    <property type="entry name" value="SGNH_hydro_sf"/>
</dbReference>
<keyword evidence="12" id="KW-1185">Reference proteome</keyword>
<dbReference type="GO" id="GO:0005886">
    <property type="term" value="C:plasma membrane"/>
    <property type="evidence" value="ECO:0007669"/>
    <property type="project" value="UniProtKB-SubCell"/>
</dbReference>
<keyword evidence="7 11" id="KW-0012">Acyltransferase</keyword>
<evidence type="ECO:0000256" key="2">
    <source>
        <dbReference type="ARBA" id="ARBA00022475"/>
    </source>
</evidence>
<feature type="transmembrane region" description="Helical" evidence="8">
    <location>
        <begin position="146"/>
        <end position="162"/>
    </location>
</feature>
<evidence type="ECO:0000256" key="1">
    <source>
        <dbReference type="ARBA" id="ARBA00004651"/>
    </source>
</evidence>
<keyword evidence="2" id="KW-1003">Cell membrane</keyword>
<feature type="transmembrane region" description="Helical" evidence="8">
    <location>
        <begin position="76"/>
        <end position="95"/>
    </location>
</feature>
<dbReference type="GO" id="GO:0016788">
    <property type="term" value="F:hydrolase activity, acting on ester bonds"/>
    <property type="evidence" value="ECO:0007669"/>
    <property type="project" value="UniProtKB-ARBA"/>
</dbReference>
<protein>
    <submittedName>
        <fullName evidence="11">Acyltransferase</fullName>
    </submittedName>
</protein>
<feature type="transmembrane region" description="Helical" evidence="8">
    <location>
        <begin position="223"/>
        <end position="243"/>
    </location>
</feature>
<keyword evidence="4 8" id="KW-0812">Transmembrane</keyword>
<feature type="transmembrane region" description="Helical" evidence="8">
    <location>
        <begin position="249"/>
        <end position="273"/>
    </location>
</feature>
<dbReference type="Gene3D" id="3.40.50.1110">
    <property type="entry name" value="SGNH hydrolase"/>
    <property type="match status" value="1"/>
</dbReference>
<evidence type="ECO:0000256" key="4">
    <source>
        <dbReference type="ARBA" id="ARBA00022692"/>
    </source>
</evidence>
<evidence type="ECO:0000256" key="5">
    <source>
        <dbReference type="ARBA" id="ARBA00022989"/>
    </source>
</evidence>
<gene>
    <name evidence="11" type="ORF">EOE18_00915</name>
</gene>
<dbReference type="Pfam" id="PF19040">
    <property type="entry name" value="SGNH"/>
    <property type="match status" value="1"/>
</dbReference>
<comment type="subcellular location">
    <subcellularLocation>
        <location evidence="1">Cell membrane</location>
        <topology evidence="1">Multi-pass membrane protein</topology>
    </subcellularLocation>
</comment>
<organism evidence="11 12">
    <name type="scientific">Novosphingobium umbonatum</name>
    <dbReference type="NCBI Taxonomy" id="1908524"/>
    <lineage>
        <taxon>Bacteria</taxon>
        <taxon>Pseudomonadati</taxon>
        <taxon>Pseudomonadota</taxon>
        <taxon>Alphaproteobacteria</taxon>
        <taxon>Sphingomonadales</taxon>
        <taxon>Sphingomonadaceae</taxon>
        <taxon>Novosphingobium</taxon>
    </lineage>
</organism>
<keyword evidence="3 11" id="KW-0808">Transferase</keyword>
<evidence type="ECO:0000313" key="11">
    <source>
        <dbReference type="EMBL" id="RVU07679.1"/>
    </source>
</evidence>
<feature type="transmembrane region" description="Helical" evidence="8">
    <location>
        <begin position="35"/>
        <end position="55"/>
    </location>
</feature>
<dbReference type="PANTHER" id="PTHR23028:SF53">
    <property type="entry name" value="ACYL_TRANSF_3 DOMAIN-CONTAINING PROTEIN"/>
    <property type="match status" value="1"/>
</dbReference>
<proteinExistence type="predicted"/>
<evidence type="ECO:0000313" key="12">
    <source>
        <dbReference type="Proteomes" id="UP000282837"/>
    </source>
</evidence>
<feature type="domain" description="Acyltransferase 3" evidence="9">
    <location>
        <begin position="10"/>
        <end position="325"/>
    </location>
</feature>
<accession>A0A437NCI2</accession>
<dbReference type="InterPro" id="IPR050879">
    <property type="entry name" value="Acyltransferase_3"/>
</dbReference>
<evidence type="ECO:0000259" key="9">
    <source>
        <dbReference type="Pfam" id="PF01757"/>
    </source>
</evidence>
<dbReference type="InterPro" id="IPR002656">
    <property type="entry name" value="Acyl_transf_3_dom"/>
</dbReference>
<feature type="transmembrane region" description="Helical" evidence="8">
    <location>
        <begin position="167"/>
        <end position="186"/>
    </location>
</feature>
<feature type="domain" description="SGNH" evidence="10">
    <location>
        <begin position="415"/>
        <end position="655"/>
    </location>
</feature>
<feature type="transmembrane region" description="Helical" evidence="8">
    <location>
        <begin position="314"/>
        <end position="333"/>
    </location>
</feature>
<name>A0A437NCI2_9SPHN</name>
<dbReference type="GO" id="GO:0016747">
    <property type="term" value="F:acyltransferase activity, transferring groups other than amino-acyl groups"/>
    <property type="evidence" value="ECO:0007669"/>
    <property type="project" value="InterPro"/>
</dbReference>
<dbReference type="RefSeq" id="WP_127705265.1">
    <property type="nucleotide sequence ID" value="NZ_SACO01000001.1"/>
</dbReference>
<dbReference type="EMBL" id="SACO01000001">
    <property type="protein sequence ID" value="RVU07679.1"/>
    <property type="molecule type" value="Genomic_DNA"/>
</dbReference>
<keyword evidence="5 8" id="KW-1133">Transmembrane helix</keyword>
<evidence type="ECO:0000256" key="3">
    <source>
        <dbReference type="ARBA" id="ARBA00022679"/>
    </source>
</evidence>
<reference evidence="11 12" key="1">
    <citation type="submission" date="2019-01" db="EMBL/GenBank/DDBJ databases">
        <authorList>
            <person name="Chen W.-M."/>
        </authorList>
    </citation>
    <scope>NUCLEOTIDE SEQUENCE [LARGE SCALE GENOMIC DNA]</scope>
    <source>
        <strain evidence="11 12">FSY-9</strain>
    </source>
</reference>
<feature type="transmembrane region" description="Helical" evidence="8">
    <location>
        <begin position="345"/>
        <end position="365"/>
    </location>
</feature>
<keyword evidence="6 8" id="KW-0472">Membrane</keyword>
<dbReference type="InterPro" id="IPR043968">
    <property type="entry name" value="SGNH"/>
</dbReference>
<dbReference type="OrthoDB" id="9796461at2"/>
<sequence length="665" mass="72132">MSAPPNHRPDIDGLRAISVGVVVAFHAFFTKGFGGFIGVDVFFVISGYLISGIILRDLAAGHFSFAGFYARRVRRIYPALVLVLAATLAAGWVQLFDDGFAQLGRHVAAAALFVSNLALYGEAGYFDTASEAKPLLHLWSLGVEEQFYILWPLALALVWRLWRGRGVWALVLLGLAASFAQELWLMGRDQSAAFYIPTARFWEMLAGAALAQAERSGLPKPRWLAEALGAGGLLALLGGLVFITEGVAFPGTAALLPVGAAVAMIAAGPQAFVNARLLGLAPMRWLGGISYPLYLWHWPVLVLVRMAGYSSAQAMVWAVLAAVGLAWGTTRFVEPPLRYGGQGKAKLAGLLAAMGLIGLLGWATAQGMLRSSTSAQTASITRQLGWDLAVSSPEQGAACNRLMPQRSALVPNMQGNDFCALSRKAQPDVALIGDSMNLSLFPALSRYRDINVLLASASEAAPFYDTITTERFDQTRRNNWMLTNQALDYAIANPSIRVVVLSYANGDRLLIDGSVHELLDRADARKAEPTAVLERVMRRTLEHLLKAGKRVIVVAPNQRMGFDPSDCLTSLRPIHAAGVRQFCGERAGSGWQQIRLRYDDWLRGVLKDYPHVQLVDLAQPLCDARGCYAMREGVMLYRDNLHLSLEGSAVVAPAVHAAILKARAR</sequence>
<evidence type="ECO:0000256" key="8">
    <source>
        <dbReference type="SAM" id="Phobius"/>
    </source>
</evidence>